<feature type="region of interest" description="Disordered" evidence="5">
    <location>
        <begin position="1"/>
        <end position="35"/>
    </location>
</feature>
<evidence type="ECO:0000259" key="6">
    <source>
        <dbReference type="PROSITE" id="PS50178"/>
    </source>
</evidence>
<dbReference type="InterPro" id="IPR011011">
    <property type="entry name" value="Znf_FYVE_PHD"/>
</dbReference>
<proteinExistence type="predicted"/>
<accession>A0AAU9L175</accession>
<feature type="compositionally biased region" description="Polar residues" evidence="5">
    <location>
        <begin position="375"/>
        <end position="385"/>
    </location>
</feature>
<feature type="compositionally biased region" description="Low complexity" evidence="5">
    <location>
        <begin position="386"/>
        <end position="399"/>
    </location>
</feature>
<dbReference type="EMBL" id="CAKKTJ010000180">
    <property type="protein sequence ID" value="CAH0477586.1"/>
    <property type="molecule type" value="Genomic_DNA"/>
</dbReference>
<sequence length="435" mass="49389">MPQSSQKVPAACSPMQRHYSNKSAGTNSNSSTESYIELSPIRRREIIISVNESVQYVMASMLSDRASNVQWKPKFRRKDISYYLDEMSVKPGQTRFCCVSHTHATVEDIMKLFVMSDADSMARNSRVLSDNLLETQILSVLRWPTTERPMSSMYVQYACYQNPGLMQDREVCVAVATDMIRQPDGSTIGYCLWETVDGPEFAEITNKCEPCIMFRSGFFLRRPGRRHQSTTDNLNQNDTKIVYMIGLEPGGWAPGLTTRLLMEKFGSNLTRLCSHFRRKQLDSRTFVMKTEWLSKMSAKSCKQCEKQFQMLSNRVNCHSCGHVVCRSCVSKELVDLHAVGLVPMNICFCCLEKAGLPTSSQHARPSLGRRRLRSDNTSAHRVTTWQPSSQPQPYRQSKSVVDTDLIAEDDDDSDTGEWAFTPSGVPIRPYRMAVE</sequence>
<dbReference type="PANTHER" id="PTHR23164">
    <property type="entry name" value="EARLY ENDOSOME ANTIGEN 1"/>
    <property type="match status" value="1"/>
</dbReference>
<evidence type="ECO:0000256" key="1">
    <source>
        <dbReference type="ARBA" id="ARBA00022723"/>
    </source>
</evidence>
<feature type="domain" description="FYVE-type" evidence="6">
    <location>
        <begin position="295"/>
        <end position="355"/>
    </location>
</feature>
<protein>
    <recommendedName>
        <fullName evidence="6">FYVE-type domain-containing protein</fullName>
    </recommendedName>
</protein>
<dbReference type="Proteomes" id="UP001160483">
    <property type="component" value="Unassembled WGS sequence"/>
</dbReference>
<name>A0AAU9L175_9STRA</name>
<dbReference type="SUPFAM" id="SSF57903">
    <property type="entry name" value="FYVE/PHD zinc finger"/>
    <property type="match status" value="1"/>
</dbReference>
<evidence type="ECO:0000256" key="3">
    <source>
        <dbReference type="ARBA" id="ARBA00022833"/>
    </source>
</evidence>
<evidence type="ECO:0000256" key="5">
    <source>
        <dbReference type="SAM" id="MobiDB-lite"/>
    </source>
</evidence>
<gene>
    <name evidence="7" type="ORF">PBS003_LOCUS4329</name>
</gene>
<dbReference type="PANTHER" id="PTHR23164:SF29">
    <property type="entry name" value="E3 UBIQUITIN-PROTEIN LIGASE PIB1"/>
    <property type="match status" value="1"/>
</dbReference>
<evidence type="ECO:0000313" key="8">
    <source>
        <dbReference type="Proteomes" id="UP001160483"/>
    </source>
</evidence>
<keyword evidence="1" id="KW-0479">Metal-binding</keyword>
<dbReference type="InterPro" id="IPR000306">
    <property type="entry name" value="Znf_FYVE"/>
</dbReference>
<organism evidence="7 8">
    <name type="scientific">Peronospora belbahrii</name>
    <dbReference type="NCBI Taxonomy" id="622444"/>
    <lineage>
        <taxon>Eukaryota</taxon>
        <taxon>Sar</taxon>
        <taxon>Stramenopiles</taxon>
        <taxon>Oomycota</taxon>
        <taxon>Peronosporomycetes</taxon>
        <taxon>Peronosporales</taxon>
        <taxon>Peronosporaceae</taxon>
        <taxon>Peronospora</taxon>
    </lineage>
</organism>
<evidence type="ECO:0000256" key="4">
    <source>
        <dbReference type="PROSITE-ProRule" id="PRU00091"/>
    </source>
</evidence>
<dbReference type="InterPro" id="IPR017455">
    <property type="entry name" value="Znf_FYVE-rel"/>
</dbReference>
<evidence type="ECO:0000256" key="2">
    <source>
        <dbReference type="ARBA" id="ARBA00022771"/>
    </source>
</evidence>
<evidence type="ECO:0000313" key="7">
    <source>
        <dbReference type="EMBL" id="CAH0477586.1"/>
    </source>
</evidence>
<dbReference type="InterPro" id="IPR013083">
    <property type="entry name" value="Znf_RING/FYVE/PHD"/>
</dbReference>
<dbReference type="InterPro" id="IPR023393">
    <property type="entry name" value="START-like_dom_sf"/>
</dbReference>
<dbReference type="GO" id="GO:0008270">
    <property type="term" value="F:zinc ion binding"/>
    <property type="evidence" value="ECO:0007669"/>
    <property type="project" value="UniProtKB-KW"/>
</dbReference>
<dbReference type="AlphaFoldDB" id="A0AAU9L175"/>
<feature type="compositionally biased region" description="Polar residues" evidence="5">
    <location>
        <begin position="21"/>
        <end position="34"/>
    </location>
</feature>
<dbReference type="PROSITE" id="PS00518">
    <property type="entry name" value="ZF_RING_1"/>
    <property type="match status" value="1"/>
</dbReference>
<dbReference type="SUPFAM" id="SSF55961">
    <property type="entry name" value="Bet v1-like"/>
    <property type="match status" value="1"/>
</dbReference>
<dbReference type="Gene3D" id="3.30.530.20">
    <property type="match status" value="1"/>
</dbReference>
<keyword evidence="2 4" id="KW-0863">Zinc-finger</keyword>
<reference evidence="7" key="1">
    <citation type="submission" date="2021-11" db="EMBL/GenBank/DDBJ databases">
        <authorList>
            <person name="Islam A."/>
            <person name="Islam S."/>
            <person name="Flora M.S."/>
            <person name="Rahman M."/>
            <person name="Ziaur R.M."/>
            <person name="Epstein J.H."/>
            <person name="Hassan M."/>
            <person name="Klassen M."/>
            <person name="Woodard K."/>
            <person name="Webb A."/>
            <person name="Webby R.J."/>
            <person name="El Zowalaty M.E."/>
        </authorList>
    </citation>
    <scope>NUCLEOTIDE SEQUENCE</scope>
    <source>
        <strain evidence="7">Pbs3</strain>
    </source>
</reference>
<keyword evidence="3" id="KW-0862">Zinc</keyword>
<dbReference type="Gene3D" id="3.30.40.10">
    <property type="entry name" value="Zinc/RING finger domain, C3HC4 (zinc finger)"/>
    <property type="match status" value="1"/>
</dbReference>
<dbReference type="SMART" id="SM00064">
    <property type="entry name" value="FYVE"/>
    <property type="match status" value="1"/>
</dbReference>
<dbReference type="Pfam" id="PF01363">
    <property type="entry name" value="FYVE"/>
    <property type="match status" value="1"/>
</dbReference>
<feature type="region of interest" description="Disordered" evidence="5">
    <location>
        <begin position="359"/>
        <end position="400"/>
    </location>
</feature>
<comment type="caution">
    <text evidence="7">The sequence shown here is derived from an EMBL/GenBank/DDBJ whole genome shotgun (WGS) entry which is preliminary data.</text>
</comment>
<dbReference type="InterPro" id="IPR017907">
    <property type="entry name" value="Znf_RING_CS"/>
</dbReference>
<dbReference type="PROSITE" id="PS50178">
    <property type="entry name" value="ZF_FYVE"/>
    <property type="match status" value="1"/>
</dbReference>